<organism evidence="1 2">
    <name type="scientific">Cinara cedri</name>
    <dbReference type="NCBI Taxonomy" id="506608"/>
    <lineage>
        <taxon>Eukaryota</taxon>
        <taxon>Metazoa</taxon>
        <taxon>Ecdysozoa</taxon>
        <taxon>Arthropoda</taxon>
        <taxon>Hexapoda</taxon>
        <taxon>Insecta</taxon>
        <taxon>Pterygota</taxon>
        <taxon>Neoptera</taxon>
        <taxon>Paraneoptera</taxon>
        <taxon>Hemiptera</taxon>
        <taxon>Sternorrhyncha</taxon>
        <taxon>Aphidomorpha</taxon>
        <taxon>Aphidoidea</taxon>
        <taxon>Aphididae</taxon>
        <taxon>Lachninae</taxon>
        <taxon>Cinara</taxon>
    </lineage>
</organism>
<sequence length="134" mass="15046">MERKTRDVPDELLFRSDGVFHAGKCPVPILRVVEEQDRRLVDNRQSAVPDTLRHISELRRFDFEQIGKRQTRQLFRQRAKGDMLSNRGVGEKSVRVLVPDGDGGIDGVPYVLQVPDVLGHGVGLDCGNNKTVLS</sequence>
<evidence type="ECO:0000313" key="1">
    <source>
        <dbReference type="EMBL" id="VVC43623.1"/>
    </source>
</evidence>
<keyword evidence="2" id="KW-1185">Reference proteome</keyword>
<accession>A0A5E4NM69</accession>
<reference evidence="1 2" key="1">
    <citation type="submission" date="2019-08" db="EMBL/GenBank/DDBJ databases">
        <authorList>
            <person name="Alioto T."/>
            <person name="Alioto T."/>
            <person name="Gomez Garrido J."/>
        </authorList>
    </citation>
    <scope>NUCLEOTIDE SEQUENCE [LARGE SCALE GENOMIC DNA]</scope>
</reference>
<proteinExistence type="predicted"/>
<gene>
    <name evidence="1" type="ORF">CINCED_3A018310</name>
</gene>
<protein>
    <submittedName>
        <fullName evidence="1">Uncharacterized protein</fullName>
    </submittedName>
</protein>
<name>A0A5E4NM69_9HEMI</name>
<dbReference type="AlphaFoldDB" id="A0A5E4NM69"/>
<dbReference type="Proteomes" id="UP000325440">
    <property type="component" value="Unassembled WGS sequence"/>
</dbReference>
<dbReference type="EMBL" id="CABPRJ010002370">
    <property type="protein sequence ID" value="VVC43623.1"/>
    <property type="molecule type" value="Genomic_DNA"/>
</dbReference>
<evidence type="ECO:0000313" key="2">
    <source>
        <dbReference type="Proteomes" id="UP000325440"/>
    </source>
</evidence>